<protein>
    <submittedName>
        <fullName evidence="1">Uncharacterized protein</fullName>
    </submittedName>
</protein>
<proteinExistence type="predicted"/>
<accession>A0AAV4ML66</accession>
<dbReference type="AlphaFoldDB" id="A0AAV4ML66"/>
<comment type="caution">
    <text evidence="1">The sequence shown here is derived from an EMBL/GenBank/DDBJ whole genome shotgun (WGS) entry which is preliminary data.</text>
</comment>
<evidence type="ECO:0000313" key="1">
    <source>
        <dbReference type="EMBL" id="GIX72709.1"/>
    </source>
</evidence>
<name>A0AAV4ML66_CAEEX</name>
<gene>
    <name evidence="1" type="ORF">CEXT_618161</name>
</gene>
<sequence>TERTEPQISNRWSRKCTRNQQAAAESKIGAVAYCGIAANKEQPLTRYGSQALNGLNKYF</sequence>
<keyword evidence="2" id="KW-1185">Reference proteome</keyword>
<feature type="non-terminal residue" evidence="1">
    <location>
        <position position="1"/>
    </location>
</feature>
<dbReference type="EMBL" id="BPLR01019872">
    <property type="protein sequence ID" value="GIX72709.1"/>
    <property type="molecule type" value="Genomic_DNA"/>
</dbReference>
<evidence type="ECO:0000313" key="2">
    <source>
        <dbReference type="Proteomes" id="UP001054945"/>
    </source>
</evidence>
<organism evidence="1 2">
    <name type="scientific">Caerostris extrusa</name>
    <name type="common">Bark spider</name>
    <name type="synonym">Caerostris bankana</name>
    <dbReference type="NCBI Taxonomy" id="172846"/>
    <lineage>
        <taxon>Eukaryota</taxon>
        <taxon>Metazoa</taxon>
        <taxon>Ecdysozoa</taxon>
        <taxon>Arthropoda</taxon>
        <taxon>Chelicerata</taxon>
        <taxon>Arachnida</taxon>
        <taxon>Araneae</taxon>
        <taxon>Araneomorphae</taxon>
        <taxon>Entelegynae</taxon>
        <taxon>Araneoidea</taxon>
        <taxon>Araneidae</taxon>
        <taxon>Caerostris</taxon>
    </lineage>
</organism>
<dbReference type="Proteomes" id="UP001054945">
    <property type="component" value="Unassembled WGS sequence"/>
</dbReference>
<reference evidence="1 2" key="1">
    <citation type="submission" date="2021-06" db="EMBL/GenBank/DDBJ databases">
        <title>Caerostris extrusa draft genome.</title>
        <authorList>
            <person name="Kono N."/>
            <person name="Arakawa K."/>
        </authorList>
    </citation>
    <scope>NUCLEOTIDE SEQUENCE [LARGE SCALE GENOMIC DNA]</scope>
</reference>